<dbReference type="SMART" id="SM00481">
    <property type="entry name" value="POLIIIAc"/>
    <property type="match status" value="1"/>
</dbReference>
<evidence type="ECO:0000259" key="1">
    <source>
        <dbReference type="SMART" id="SM00481"/>
    </source>
</evidence>
<dbReference type="OrthoDB" id="50465at2157"/>
<protein>
    <submittedName>
        <fullName evidence="2">Histidinol-phosphatase</fullName>
    </submittedName>
</protein>
<comment type="caution">
    <text evidence="2">The sequence shown here is derived from an EMBL/GenBank/DDBJ whole genome shotgun (WGS) entry which is preliminary data.</text>
</comment>
<dbReference type="RefSeq" id="WP_109968784.1">
    <property type="nucleotide sequence ID" value="NZ_CP176093.1"/>
</dbReference>
<organism evidence="2 3">
    <name type="scientific">Methanospirillum lacunae</name>
    <dbReference type="NCBI Taxonomy" id="668570"/>
    <lineage>
        <taxon>Archaea</taxon>
        <taxon>Methanobacteriati</taxon>
        <taxon>Methanobacteriota</taxon>
        <taxon>Stenosarchaea group</taxon>
        <taxon>Methanomicrobia</taxon>
        <taxon>Methanomicrobiales</taxon>
        <taxon>Methanospirillaceae</taxon>
        <taxon>Methanospirillum</taxon>
    </lineage>
</organism>
<evidence type="ECO:0000313" key="2">
    <source>
        <dbReference type="EMBL" id="PWR72295.1"/>
    </source>
</evidence>
<dbReference type="InterPro" id="IPR003141">
    <property type="entry name" value="Pol/His_phosphatase_N"/>
</dbReference>
<accession>A0A2V2N154</accession>
<proteinExistence type="predicted"/>
<dbReference type="NCBIfam" id="NF038032">
    <property type="entry name" value="CehA_McbA_metalo"/>
    <property type="match status" value="1"/>
</dbReference>
<dbReference type="InterPro" id="IPR004013">
    <property type="entry name" value="PHP_dom"/>
</dbReference>
<dbReference type="Pfam" id="PF02811">
    <property type="entry name" value="PHP"/>
    <property type="match status" value="1"/>
</dbReference>
<dbReference type="GeneID" id="97547819"/>
<reference evidence="2 3" key="1">
    <citation type="submission" date="2018-05" db="EMBL/GenBank/DDBJ databases">
        <title>Draft genome of Methanospirillum lacunae Ki8-1.</title>
        <authorList>
            <person name="Dueholm M.S."/>
            <person name="Nielsen P.H."/>
            <person name="Bakmann L.F."/>
            <person name="Otzen D.E."/>
        </authorList>
    </citation>
    <scope>NUCLEOTIDE SEQUENCE [LARGE SCALE GENOMIC DNA]</scope>
    <source>
        <strain evidence="2 3">Ki8-1</strain>
    </source>
</reference>
<dbReference type="Pfam" id="PF13263">
    <property type="entry name" value="PHP_C"/>
    <property type="match status" value="1"/>
</dbReference>
<feature type="domain" description="Polymerase/histidinol phosphatase N-terminal" evidence="1">
    <location>
        <begin position="4"/>
        <end position="68"/>
    </location>
</feature>
<dbReference type="GO" id="GO:0035312">
    <property type="term" value="F:5'-3' DNA exonuclease activity"/>
    <property type="evidence" value="ECO:0007669"/>
    <property type="project" value="TreeGrafter"/>
</dbReference>
<sequence length="221" mass="23846">MLTADLHVHTSCSGDGESRVEEVLAAARAAGLDAIALTDHDTIEGCRIAASITSDVLVIPGVEVTTRQGHLLALGVSGEVPKGLDVLETIALVHKMGGVAILPHPFHRYRHGVALKKKEALEAADAIEVFNSRYILGGANRKAARYARRLGKPMVAGSDAHNCRYIGYGRTIIEADRSIAGILEAIRNGNTKPGGRRTPVRTYTKQSLRNSWRKLKGRITR</sequence>
<dbReference type="EMBL" id="QGMY01000007">
    <property type="protein sequence ID" value="PWR72295.1"/>
    <property type="molecule type" value="Genomic_DNA"/>
</dbReference>
<evidence type="ECO:0000313" key="3">
    <source>
        <dbReference type="Proteomes" id="UP000245657"/>
    </source>
</evidence>
<dbReference type="Proteomes" id="UP000245657">
    <property type="component" value="Unassembled WGS sequence"/>
</dbReference>
<dbReference type="PANTHER" id="PTHR42924">
    <property type="entry name" value="EXONUCLEASE"/>
    <property type="match status" value="1"/>
</dbReference>
<dbReference type="InterPro" id="IPR016195">
    <property type="entry name" value="Pol/histidinol_Pase-like"/>
</dbReference>
<name>A0A2V2N154_9EURY</name>
<gene>
    <name evidence="2" type="ORF">DK846_09990</name>
</gene>
<dbReference type="CDD" id="cd07432">
    <property type="entry name" value="PHP_HisPPase"/>
    <property type="match status" value="1"/>
</dbReference>
<keyword evidence="3" id="KW-1185">Reference proteome</keyword>
<dbReference type="SUPFAM" id="SSF89550">
    <property type="entry name" value="PHP domain-like"/>
    <property type="match status" value="1"/>
</dbReference>
<dbReference type="InterPro" id="IPR052018">
    <property type="entry name" value="PHP_domain"/>
</dbReference>
<dbReference type="GO" id="GO:0004534">
    <property type="term" value="F:5'-3' RNA exonuclease activity"/>
    <property type="evidence" value="ECO:0007669"/>
    <property type="project" value="TreeGrafter"/>
</dbReference>
<dbReference type="PANTHER" id="PTHR42924:SF3">
    <property type="entry name" value="POLYMERASE_HISTIDINOL PHOSPHATASE N-TERMINAL DOMAIN-CONTAINING PROTEIN"/>
    <property type="match status" value="1"/>
</dbReference>
<dbReference type="AlphaFoldDB" id="A0A2V2N154"/>
<dbReference type="Gene3D" id="3.20.20.140">
    <property type="entry name" value="Metal-dependent hydrolases"/>
    <property type="match status" value="1"/>
</dbReference>